<keyword evidence="1" id="KW-0732">Signal</keyword>
<dbReference type="WBParaSite" id="ASIM_0000387401-mRNA-1">
    <property type="protein sequence ID" value="ASIM_0000387401-mRNA-1"/>
    <property type="gene ID" value="ASIM_0000387401"/>
</dbReference>
<name>A0A0M3J8H1_ANISI</name>
<proteinExistence type="predicted"/>
<dbReference type="AlphaFoldDB" id="A0A0M3J8H1"/>
<dbReference type="EMBL" id="UYRR01005930">
    <property type="protein sequence ID" value="VDK22142.1"/>
    <property type="molecule type" value="Genomic_DNA"/>
</dbReference>
<accession>A0A0M3J8H1</accession>
<evidence type="ECO:0000313" key="3">
    <source>
        <dbReference type="Proteomes" id="UP000267096"/>
    </source>
</evidence>
<feature type="chain" id="PRO_5043120818" evidence="1">
    <location>
        <begin position="23"/>
        <end position="122"/>
    </location>
</feature>
<protein>
    <submittedName>
        <fullName evidence="4">Lipoprotein</fullName>
    </submittedName>
</protein>
<evidence type="ECO:0000313" key="2">
    <source>
        <dbReference type="EMBL" id="VDK22142.1"/>
    </source>
</evidence>
<reference evidence="2 3" key="2">
    <citation type="submission" date="2018-11" db="EMBL/GenBank/DDBJ databases">
        <authorList>
            <consortium name="Pathogen Informatics"/>
        </authorList>
    </citation>
    <scope>NUCLEOTIDE SEQUENCE [LARGE SCALE GENOMIC DNA]</scope>
</reference>
<dbReference type="Proteomes" id="UP000267096">
    <property type="component" value="Unassembled WGS sequence"/>
</dbReference>
<sequence length="122" mass="14035">MNAILYITVAACTLVACGFGDGGEMQLAEKDLGYTAVCSDEIKQQFATLSDEEKSRELQKLQAQNTSALLMMNFMSEYVNWDEFLYDLPIVVTELGELMLFSNKRDFTLYRDNFTYHYIQRP</sequence>
<feature type="signal peptide" evidence="1">
    <location>
        <begin position="1"/>
        <end position="22"/>
    </location>
</feature>
<gene>
    <name evidence="2" type="ORF">ASIM_LOCUS3704</name>
</gene>
<evidence type="ECO:0000256" key="1">
    <source>
        <dbReference type="SAM" id="SignalP"/>
    </source>
</evidence>
<organism evidence="4">
    <name type="scientific">Anisakis simplex</name>
    <name type="common">Herring worm</name>
    <dbReference type="NCBI Taxonomy" id="6269"/>
    <lineage>
        <taxon>Eukaryota</taxon>
        <taxon>Metazoa</taxon>
        <taxon>Ecdysozoa</taxon>
        <taxon>Nematoda</taxon>
        <taxon>Chromadorea</taxon>
        <taxon>Rhabditida</taxon>
        <taxon>Spirurina</taxon>
        <taxon>Ascaridomorpha</taxon>
        <taxon>Ascaridoidea</taxon>
        <taxon>Anisakidae</taxon>
        <taxon>Anisakis</taxon>
        <taxon>Anisakis simplex complex</taxon>
    </lineage>
</organism>
<dbReference type="OrthoDB" id="5406275at2759"/>
<reference evidence="4" key="1">
    <citation type="submission" date="2017-02" db="UniProtKB">
        <authorList>
            <consortium name="WormBaseParasite"/>
        </authorList>
    </citation>
    <scope>IDENTIFICATION</scope>
</reference>
<keyword evidence="3" id="KW-1185">Reference proteome</keyword>
<evidence type="ECO:0000313" key="4">
    <source>
        <dbReference type="WBParaSite" id="ASIM_0000387401-mRNA-1"/>
    </source>
</evidence>